<dbReference type="PANTHER" id="PTHR47237">
    <property type="entry name" value="SLL0310 PROTEIN"/>
    <property type="match status" value="1"/>
</dbReference>
<feature type="domain" description="N-acetyltransferase" evidence="1">
    <location>
        <begin position="15"/>
        <end position="195"/>
    </location>
</feature>
<dbReference type="Gene3D" id="3.40.630.30">
    <property type="match status" value="1"/>
</dbReference>
<name>Q64BQ8_UNCAG</name>
<keyword evidence="2" id="KW-0808">Transferase</keyword>
<accession>Q64BQ8</accession>
<dbReference type="InterPro" id="IPR016181">
    <property type="entry name" value="Acyl_CoA_acyltransferase"/>
</dbReference>
<evidence type="ECO:0000313" key="2">
    <source>
        <dbReference type="EMBL" id="AAU83169.1"/>
    </source>
</evidence>
<dbReference type="EMBL" id="AY714843">
    <property type="protein sequence ID" value="AAU83169.1"/>
    <property type="molecule type" value="Genomic_DNA"/>
</dbReference>
<dbReference type="CDD" id="cd04301">
    <property type="entry name" value="NAT_SF"/>
    <property type="match status" value="1"/>
</dbReference>
<evidence type="ECO:0000259" key="1">
    <source>
        <dbReference type="PROSITE" id="PS51186"/>
    </source>
</evidence>
<dbReference type="InterPro" id="IPR000182">
    <property type="entry name" value="GNAT_dom"/>
</dbReference>
<sequence length="195" mass="21612">MLAQRIDNRAILDRLLIRRMTRKEVPFTIDLAAGEGWNPGIPDGACFYATDPAGFFVAELDDELVGSISAVSYDDSFGFIGLYIVKPEFRGIGIGIRLGEAGMAYLTDHNIGPLFVDNEHIVEILFNALKSHVPGEPVFFDTPEVNPKAAQKNSSGQCRNGKKGNKLYSFRAFTGTGREDVRNRGNRLSHHLWLL</sequence>
<dbReference type="GO" id="GO:0016747">
    <property type="term" value="F:acyltransferase activity, transferring groups other than amino-acyl groups"/>
    <property type="evidence" value="ECO:0007669"/>
    <property type="project" value="InterPro"/>
</dbReference>
<dbReference type="PROSITE" id="PS51186">
    <property type="entry name" value="GNAT"/>
    <property type="match status" value="1"/>
</dbReference>
<dbReference type="InterPro" id="IPR052729">
    <property type="entry name" value="Acyl/Acetyltrans_Enzymes"/>
</dbReference>
<gene>
    <name evidence="2" type="ORF">GZ26G2_39</name>
</gene>
<dbReference type="AlphaFoldDB" id="Q64BQ8"/>
<dbReference type="Pfam" id="PF00583">
    <property type="entry name" value="Acetyltransf_1"/>
    <property type="match status" value="1"/>
</dbReference>
<protein>
    <submittedName>
        <fullName evidence="2">Histone acetyltransferase</fullName>
    </submittedName>
</protein>
<proteinExistence type="predicted"/>
<dbReference type="PANTHER" id="PTHR47237:SF1">
    <property type="entry name" value="SLL0310 PROTEIN"/>
    <property type="match status" value="1"/>
</dbReference>
<reference evidence="2" key="1">
    <citation type="journal article" date="2004" name="Science">
        <title>Reverse methanogenesis: testing the hypothesis with environmental genomics.</title>
        <authorList>
            <person name="Hallam S.J."/>
            <person name="Putnam N."/>
            <person name="Preston C.M."/>
            <person name="Detter J.C."/>
            <person name="Rokhsar D."/>
            <person name="Richardson P.M."/>
            <person name="DeLong E.F."/>
        </authorList>
    </citation>
    <scope>NUCLEOTIDE SEQUENCE</scope>
</reference>
<organism evidence="2">
    <name type="scientific">Uncultured archaeon GZfos26G2</name>
    <dbReference type="NCBI Taxonomy" id="3386331"/>
    <lineage>
        <taxon>Archaea</taxon>
        <taxon>Methanobacteriati</taxon>
        <taxon>Methanobacteriota</taxon>
        <taxon>Stenosarchaea group</taxon>
        <taxon>Methanomicrobia</taxon>
        <taxon>Candidatus Methanophagales</taxon>
        <taxon>Candidatus Methanophagaceae</taxon>
        <taxon>Candidatus Methanophaga</taxon>
    </lineage>
</organism>
<dbReference type="SUPFAM" id="SSF55729">
    <property type="entry name" value="Acyl-CoA N-acyltransferases (Nat)"/>
    <property type="match status" value="1"/>
</dbReference>